<dbReference type="CDD" id="cd00712">
    <property type="entry name" value="AsnB"/>
    <property type="match status" value="1"/>
</dbReference>
<dbReference type="GeneID" id="97143116"/>
<dbReference type="CDD" id="cd01991">
    <property type="entry name" value="Asn_synthase_B_C"/>
    <property type="match status" value="1"/>
</dbReference>
<keyword evidence="7" id="KW-0315">Glutamine amidotransferase</keyword>
<accession>A0ABX8YAY7</accession>
<dbReference type="RefSeq" id="WP_220559170.1">
    <property type="nucleotide sequence ID" value="NZ_CP080764.1"/>
</dbReference>
<dbReference type="InterPro" id="IPR029055">
    <property type="entry name" value="Ntn_hydrolases_N"/>
</dbReference>
<dbReference type="Gene3D" id="3.40.50.620">
    <property type="entry name" value="HUPs"/>
    <property type="match status" value="1"/>
</dbReference>
<comment type="similarity">
    <text evidence="2">Belongs to the asparagine synthetase family.</text>
</comment>
<evidence type="ECO:0000256" key="1">
    <source>
        <dbReference type="ARBA" id="ARBA00005187"/>
    </source>
</evidence>
<dbReference type="InterPro" id="IPR051786">
    <property type="entry name" value="ASN_synthetase/amidase"/>
</dbReference>
<evidence type="ECO:0000256" key="4">
    <source>
        <dbReference type="ARBA" id="ARBA00022741"/>
    </source>
</evidence>
<dbReference type="InterPro" id="IPR001962">
    <property type="entry name" value="Asn_synthase"/>
</dbReference>
<dbReference type="GO" id="GO:0004066">
    <property type="term" value="F:asparagine synthase (glutamine-hydrolyzing) activity"/>
    <property type="evidence" value="ECO:0007669"/>
    <property type="project" value="UniProtKB-EC"/>
</dbReference>
<dbReference type="PANTHER" id="PTHR43284">
    <property type="entry name" value="ASPARAGINE SYNTHETASE (GLUTAMINE-HYDROLYZING)"/>
    <property type="match status" value="1"/>
</dbReference>
<dbReference type="PIRSF" id="PIRSF001589">
    <property type="entry name" value="Asn_synthetase_glu-h"/>
    <property type="match status" value="1"/>
</dbReference>
<keyword evidence="10" id="KW-0436">Ligase</keyword>
<keyword evidence="5" id="KW-0067">ATP-binding</keyword>
<keyword evidence="6" id="KW-0061">Asparagine biosynthesis</keyword>
<dbReference type="Pfam" id="PF13537">
    <property type="entry name" value="GATase_7"/>
    <property type="match status" value="1"/>
</dbReference>
<evidence type="ECO:0000256" key="5">
    <source>
        <dbReference type="ARBA" id="ARBA00022840"/>
    </source>
</evidence>
<evidence type="ECO:0000256" key="3">
    <source>
        <dbReference type="ARBA" id="ARBA00012737"/>
    </source>
</evidence>
<dbReference type="InterPro" id="IPR006426">
    <property type="entry name" value="Asn_synth_AEB"/>
</dbReference>
<protein>
    <recommendedName>
        <fullName evidence="3">asparagine synthase (glutamine-hydrolyzing)</fullName>
        <ecNumber evidence="3">6.3.5.4</ecNumber>
    </recommendedName>
</protein>
<dbReference type="SUPFAM" id="SSF52402">
    <property type="entry name" value="Adenine nucleotide alpha hydrolases-like"/>
    <property type="match status" value="1"/>
</dbReference>
<dbReference type="EMBL" id="CP080764">
    <property type="protein sequence ID" value="QYY42545.1"/>
    <property type="molecule type" value="Genomic_DNA"/>
</dbReference>
<evidence type="ECO:0000259" key="9">
    <source>
        <dbReference type="PROSITE" id="PS51278"/>
    </source>
</evidence>
<dbReference type="EC" id="6.3.5.4" evidence="3"/>
<evidence type="ECO:0000256" key="7">
    <source>
        <dbReference type="ARBA" id="ARBA00022962"/>
    </source>
</evidence>
<gene>
    <name evidence="10" type="primary">asnB</name>
    <name evidence="10" type="ORF">K3F53_17180</name>
</gene>
<evidence type="ECO:0000313" key="11">
    <source>
        <dbReference type="Proteomes" id="UP000826616"/>
    </source>
</evidence>
<reference evidence="10 11" key="1">
    <citation type="submission" date="2021-08" db="EMBL/GenBank/DDBJ databases">
        <title>Complete genome sequence of the strain Aneurinibacillus thermoaerophilus CCM 8960.</title>
        <authorList>
            <person name="Musilova J."/>
            <person name="Kourilova X."/>
            <person name="Pernicova I."/>
            <person name="Bezdicek M."/>
            <person name="Lengerova M."/>
            <person name="Obruca S."/>
            <person name="Sedlar K."/>
        </authorList>
    </citation>
    <scope>NUCLEOTIDE SEQUENCE [LARGE SCALE GENOMIC DNA]</scope>
    <source>
        <strain evidence="10 11">CCM 8960</strain>
    </source>
</reference>
<dbReference type="Pfam" id="PF00733">
    <property type="entry name" value="Asn_synthase"/>
    <property type="match status" value="1"/>
</dbReference>
<evidence type="ECO:0000313" key="10">
    <source>
        <dbReference type="EMBL" id="QYY42545.1"/>
    </source>
</evidence>
<keyword evidence="4" id="KW-0547">Nucleotide-binding</keyword>
<dbReference type="PANTHER" id="PTHR43284:SF1">
    <property type="entry name" value="ASPARAGINE SYNTHETASE"/>
    <property type="match status" value="1"/>
</dbReference>
<proteinExistence type="inferred from homology"/>
<comment type="pathway">
    <text evidence="1">Amino-acid biosynthesis; L-asparagine biosynthesis; L-asparagine from L-aspartate (L-Gln route): step 1/1.</text>
</comment>
<evidence type="ECO:0000256" key="2">
    <source>
        <dbReference type="ARBA" id="ARBA00005752"/>
    </source>
</evidence>
<dbReference type="SUPFAM" id="SSF56235">
    <property type="entry name" value="N-terminal nucleophile aminohydrolases (Ntn hydrolases)"/>
    <property type="match status" value="1"/>
</dbReference>
<dbReference type="NCBIfam" id="TIGR01536">
    <property type="entry name" value="asn_synth_AEB"/>
    <property type="match status" value="1"/>
</dbReference>
<dbReference type="Gene3D" id="3.60.20.10">
    <property type="entry name" value="Glutamine Phosphoribosylpyrophosphate, subunit 1, domain 1"/>
    <property type="match status" value="1"/>
</dbReference>
<comment type="catalytic activity">
    <reaction evidence="8">
        <text>L-aspartate + L-glutamine + ATP + H2O = L-asparagine + L-glutamate + AMP + diphosphate + H(+)</text>
        <dbReference type="Rhea" id="RHEA:12228"/>
        <dbReference type="ChEBI" id="CHEBI:15377"/>
        <dbReference type="ChEBI" id="CHEBI:15378"/>
        <dbReference type="ChEBI" id="CHEBI:29985"/>
        <dbReference type="ChEBI" id="CHEBI:29991"/>
        <dbReference type="ChEBI" id="CHEBI:30616"/>
        <dbReference type="ChEBI" id="CHEBI:33019"/>
        <dbReference type="ChEBI" id="CHEBI:58048"/>
        <dbReference type="ChEBI" id="CHEBI:58359"/>
        <dbReference type="ChEBI" id="CHEBI:456215"/>
        <dbReference type="EC" id="6.3.5.4"/>
    </reaction>
</comment>
<dbReference type="InterPro" id="IPR017932">
    <property type="entry name" value="GATase_2_dom"/>
</dbReference>
<keyword evidence="11" id="KW-1185">Reference proteome</keyword>
<dbReference type="InterPro" id="IPR033738">
    <property type="entry name" value="AsnB_N"/>
</dbReference>
<sequence>MCGIAGVVSNKAGSVPTNQIGVEMLKALIHRGPDGRGEWTSEQENVWLGHRRLAIIDPEGGKQPLSNEDGTIWITFNGCIYNYLELAQNLRSKGHRFRTYTDTEVIVHAYEEFGIECVKYFIGMFSFAIWDERKKILFCARDRMGVKPFYYWRGSGNFVFASEIKALLATGLINKKPNQSSIQEYLVFQTVLGEKTLFDGVNKLLPGHYMVVNDQGKIIENKKYWDLSFDIDTDHTEEYFVDRLRTLLDDAVKIRLRSDVALGAHLSGGLDSSTVVSLASMFNMTGDSLKTFTGAFDEGEKFDETLYAKMVAENVGAQYLETYPTEVDFIESLSKIIYHMDEPAAGPGVFPQYMVSKLASEHVKVVLGGQGGDEIFAGYTRYLIGYLEECLKGAIQETDKSGDYAATLTSIIPSLPMLKQYVPMLKYFWSEGLFETQDRRYFRLMDRSGGVKEIYNHDIFNNSEDVFDSFCEVFHGSNSASFLNRMLYFDLKVHLPALLHVEDRTSMAWGIESRVPLLDHRIADLLATIPPTIKFKGGQPKYLFRKVVKNLLPEQVFNRKDKMGFPVPLHLWFRNSLGEFAKEVLLDEQAKNRGIFNSDTLEKTIQEEKDFGRVIWGALCLELWFKIFIDK</sequence>
<organism evidence="10 11">
    <name type="scientific">Aneurinibacillus thermoaerophilus</name>
    <dbReference type="NCBI Taxonomy" id="143495"/>
    <lineage>
        <taxon>Bacteria</taxon>
        <taxon>Bacillati</taxon>
        <taxon>Bacillota</taxon>
        <taxon>Bacilli</taxon>
        <taxon>Bacillales</taxon>
        <taxon>Paenibacillaceae</taxon>
        <taxon>Aneurinibacillus group</taxon>
        <taxon>Aneurinibacillus</taxon>
    </lineage>
</organism>
<name>A0ABX8YAY7_ANETH</name>
<keyword evidence="6" id="KW-0028">Amino-acid biosynthesis</keyword>
<dbReference type="PROSITE" id="PS51278">
    <property type="entry name" value="GATASE_TYPE_2"/>
    <property type="match status" value="1"/>
</dbReference>
<dbReference type="Proteomes" id="UP000826616">
    <property type="component" value="Chromosome"/>
</dbReference>
<dbReference type="InterPro" id="IPR014729">
    <property type="entry name" value="Rossmann-like_a/b/a_fold"/>
</dbReference>
<feature type="domain" description="Glutamine amidotransferase type-2" evidence="9">
    <location>
        <begin position="2"/>
        <end position="215"/>
    </location>
</feature>
<evidence type="ECO:0000256" key="6">
    <source>
        <dbReference type="ARBA" id="ARBA00022888"/>
    </source>
</evidence>
<evidence type="ECO:0000256" key="8">
    <source>
        <dbReference type="ARBA" id="ARBA00048741"/>
    </source>
</evidence>